<dbReference type="GO" id="GO:0016887">
    <property type="term" value="F:ATP hydrolysis activity"/>
    <property type="evidence" value="ECO:0007669"/>
    <property type="project" value="InterPro"/>
</dbReference>
<comment type="subcellular location">
    <subcellularLocation>
        <location evidence="1">Membrane</location>
        <topology evidence="1">Multi-pass membrane protein</topology>
    </subcellularLocation>
</comment>
<evidence type="ECO:0000313" key="8">
    <source>
        <dbReference type="Proteomes" id="UP000663836"/>
    </source>
</evidence>
<dbReference type="AlphaFoldDB" id="A0A819QZ88"/>
<dbReference type="SUPFAM" id="SSF52540">
    <property type="entry name" value="P-loop containing nucleoside triphosphate hydrolases"/>
    <property type="match status" value="1"/>
</dbReference>
<dbReference type="PROSITE" id="PS50929">
    <property type="entry name" value="ABC_TM1F"/>
    <property type="match status" value="1"/>
</dbReference>
<reference evidence="7" key="1">
    <citation type="submission" date="2021-02" db="EMBL/GenBank/DDBJ databases">
        <authorList>
            <person name="Nowell W R."/>
        </authorList>
    </citation>
    <scope>NUCLEOTIDE SEQUENCE</scope>
</reference>
<accession>A0A819QZ88</accession>
<organism evidence="7 8">
    <name type="scientific">Rotaria sordida</name>
    <dbReference type="NCBI Taxonomy" id="392033"/>
    <lineage>
        <taxon>Eukaryota</taxon>
        <taxon>Metazoa</taxon>
        <taxon>Spiralia</taxon>
        <taxon>Gnathifera</taxon>
        <taxon>Rotifera</taxon>
        <taxon>Eurotatoria</taxon>
        <taxon>Bdelloidea</taxon>
        <taxon>Philodinida</taxon>
        <taxon>Philodinidae</taxon>
        <taxon>Rotaria</taxon>
    </lineage>
</organism>
<dbReference type="PANTHER" id="PTHR24221">
    <property type="entry name" value="ATP-BINDING CASSETTE SUB-FAMILY B"/>
    <property type="match status" value="1"/>
</dbReference>
<dbReference type="Proteomes" id="UP000663836">
    <property type="component" value="Unassembled WGS sequence"/>
</dbReference>
<evidence type="ECO:0000256" key="4">
    <source>
        <dbReference type="ARBA" id="ARBA00023136"/>
    </source>
</evidence>
<dbReference type="GO" id="GO:0005524">
    <property type="term" value="F:ATP binding"/>
    <property type="evidence" value="ECO:0007669"/>
    <property type="project" value="InterPro"/>
</dbReference>
<dbReference type="InterPro" id="IPR011527">
    <property type="entry name" value="ABC1_TM_dom"/>
</dbReference>
<protein>
    <recommendedName>
        <fullName evidence="6">ABC transmembrane type-1 domain-containing protein</fullName>
    </recommendedName>
</protein>
<evidence type="ECO:0000256" key="1">
    <source>
        <dbReference type="ARBA" id="ARBA00004141"/>
    </source>
</evidence>
<feature type="transmembrane region" description="Helical" evidence="5">
    <location>
        <begin position="35"/>
        <end position="52"/>
    </location>
</feature>
<comment type="caution">
    <text evidence="7">The sequence shown here is derived from an EMBL/GenBank/DDBJ whole genome shotgun (WGS) entry which is preliminary data.</text>
</comment>
<dbReference type="Gene3D" id="3.40.50.300">
    <property type="entry name" value="P-loop containing nucleotide triphosphate hydrolases"/>
    <property type="match status" value="2"/>
</dbReference>
<feature type="non-terminal residue" evidence="7">
    <location>
        <position position="1"/>
    </location>
</feature>
<feature type="transmembrane region" description="Helical" evidence="5">
    <location>
        <begin position="12"/>
        <end position="29"/>
    </location>
</feature>
<evidence type="ECO:0000313" key="7">
    <source>
        <dbReference type="EMBL" id="CAF4038830.1"/>
    </source>
</evidence>
<keyword evidence="3 5" id="KW-1133">Transmembrane helix</keyword>
<sequence length="206" mass="22118">MSKAVGFELSMLLAALFSIICSSCVALIINWKLTFAIACTMPFAIVGSYAFSKEKNTSMNETQISQNSVSAEETININGDVKFDNVNFAYPARSDVLALQNLTLTARAGETTALVGSSGSENATRAEINEAARQATAHDFIIQLPNKYDTIVGERGVQLSGGEKQRIALARALVKQPALLLLDEATSALDNINEKIVQKALDQACK</sequence>
<proteinExistence type="predicted"/>
<dbReference type="InterPro" id="IPR039421">
    <property type="entry name" value="Type_1_exporter"/>
</dbReference>
<dbReference type="EMBL" id="CAJOBD010005681">
    <property type="protein sequence ID" value="CAF4038830.1"/>
    <property type="molecule type" value="Genomic_DNA"/>
</dbReference>
<evidence type="ECO:0000259" key="6">
    <source>
        <dbReference type="PROSITE" id="PS50929"/>
    </source>
</evidence>
<dbReference type="PANTHER" id="PTHR24221:SF503">
    <property type="entry name" value="MITOCHONDRIAL POTASSIUM CHANNEL ATP-BINDING SUBUNIT"/>
    <property type="match status" value="1"/>
</dbReference>
<dbReference type="GO" id="GO:0016020">
    <property type="term" value="C:membrane"/>
    <property type="evidence" value="ECO:0007669"/>
    <property type="project" value="UniProtKB-SubCell"/>
</dbReference>
<keyword evidence="2 5" id="KW-0812">Transmembrane</keyword>
<dbReference type="Pfam" id="PF00664">
    <property type="entry name" value="ABC_membrane"/>
    <property type="match status" value="1"/>
</dbReference>
<dbReference type="Pfam" id="PF00005">
    <property type="entry name" value="ABC_tran"/>
    <property type="match status" value="1"/>
</dbReference>
<name>A0A819QZ88_9BILA</name>
<gene>
    <name evidence="7" type="ORF">JBS370_LOCUS28381</name>
</gene>
<evidence type="ECO:0000256" key="5">
    <source>
        <dbReference type="SAM" id="Phobius"/>
    </source>
</evidence>
<dbReference type="InterPro" id="IPR036640">
    <property type="entry name" value="ABC1_TM_sf"/>
</dbReference>
<feature type="domain" description="ABC transmembrane type-1" evidence="6">
    <location>
        <begin position="1"/>
        <end position="53"/>
    </location>
</feature>
<keyword evidence="4 5" id="KW-0472">Membrane</keyword>
<evidence type="ECO:0000256" key="3">
    <source>
        <dbReference type="ARBA" id="ARBA00022989"/>
    </source>
</evidence>
<evidence type="ECO:0000256" key="2">
    <source>
        <dbReference type="ARBA" id="ARBA00022692"/>
    </source>
</evidence>
<dbReference type="SUPFAM" id="SSF90123">
    <property type="entry name" value="ABC transporter transmembrane region"/>
    <property type="match status" value="1"/>
</dbReference>
<dbReference type="InterPro" id="IPR003439">
    <property type="entry name" value="ABC_transporter-like_ATP-bd"/>
</dbReference>
<dbReference type="Gene3D" id="1.20.1560.10">
    <property type="entry name" value="ABC transporter type 1, transmembrane domain"/>
    <property type="match status" value="1"/>
</dbReference>
<dbReference type="GO" id="GO:0140359">
    <property type="term" value="F:ABC-type transporter activity"/>
    <property type="evidence" value="ECO:0007669"/>
    <property type="project" value="InterPro"/>
</dbReference>
<dbReference type="InterPro" id="IPR027417">
    <property type="entry name" value="P-loop_NTPase"/>
</dbReference>